<dbReference type="Pfam" id="PF09557">
    <property type="entry name" value="DUF2382"/>
    <property type="match status" value="1"/>
</dbReference>
<dbReference type="InterPro" id="IPR027275">
    <property type="entry name" value="PRC-brl_dom"/>
</dbReference>
<dbReference type="SUPFAM" id="SSF50346">
    <property type="entry name" value="PRC-barrel domain"/>
    <property type="match status" value="1"/>
</dbReference>
<organism evidence="3 4">
    <name type="scientific">Rothia endophytica</name>
    <dbReference type="NCBI Taxonomy" id="1324766"/>
    <lineage>
        <taxon>Bacteria</taxon>
        <taxon>Bacillati</taxon>
        <taxon>Actinomycetota</taxon>
        <taxon>Actinomycetes</taxon>
        <taxon>Micrococcales</taxon>
        <taxon>Micrococcaceae</taxon>
        <taxon>Rothia</taxon>
    </lineage>
</organism>
<evidence type="ECO:0000313" key="3">
    <source>
        <dbReference type="EMBL" id="GAA4796015.1"/>
    </source>
</evidence>
<evidence type="ECO:0000313" key="4">
    <source>
        <dbReference type="Proteomes" id="UP001500187"/>
    </source>
</evidence>
<dbReference type="PANTHER" id="PTHR38463">
    <property type="entry name" value="STRESS RESPONSE PROTEIN YSNF"/>
    <property type="match status" value="1"/>
</dbReference>
<evidence type="ECO:0000259" key="1">
    <source>
        <dbReference type="Pfam" id="PF05239"/>
    </source>
</evidence>
<dbReference type="Proteomes" id="UP001500187">
    <property type="component" value="Unassembled WGS sequence"/>
</dbReference>
<evidence type="ECO:0000259" key="2">
    <source>
        <dbReference type="Pfam" id="PF09557"/>
    </source>
</evidence>
<feature type="domain" description="PRC-barrel" evidence="1">
    <location>
        <begin position="7"/>
        <end position="74"/>
    </location>
</feature>
<dbReference type="InterPro" id="IPR014747">
    <property type="entry name" value="Bac_photo_RC_H_C"/>
</dbReference>
<accession>A0ABP9BL67</accession>
<dbReference type="InterPro" id="IPR011033">
    <property type="entry name" value="PRC_barrel-like_sf"/>
</dbReference>
<feature type="domain" description="DUF2382" evidence="2">
    <location>
        <begin position="151"/>
        <end position="263"/>
    </location>
</feature>
<reference evidence="4" key="1">
    <citation type="journal article" date="2019" name="Int. J. Syst. Evol. Microbiol.">
        <title>The Global Catalogue of Microorganisms (GCM) 10K type strain sequencing project: providing services to taxonomists for standard genome sequencing and annotation.</title>
        <authorList>
            <consortium name="The Broad Institute Genomics Platform"/>
            <consortium name="The Broad Institute Genome Sequencing Center for Infectious Disease"/>
            <person name="Wu L."/>
            <person name="Ma J."/>
        </authorList>
    </citation>
    <scope>NUCLEOTIDE SEQUENCE [LARGE SCALE GENOMIC DNA]</scope>
    <source>
        <strain evidence="4">JCM 18541</strain>
    </source>
</reference>
<protein>
    <submittedName>
        <fullName evidence="3">PRC and DUF2382 domain-containing protein</fullName>
    </submittedName>
</protein>
<dbReference type="EMBL" id="BAABKP010000002">
    <property type="protein sequence ID" value="GAA4796015.1"/>
    <property type="molecule type" value="Genomic_DNA"/>
</dbReference>
<dbReference type="Pfam" id="PF05239">
    <property type="entry name" value="PRC"/>
    <property type="match status" value="1"/>
</dbReference>
<dbReference type="Gene3D" id="3.90.50.10">
    <property type="entry name" value="Photosynthetic Reaction Center, subunit H, domain 2"/>
    <property type="match status" value="1"/>
</dbReference>
<keyword evidence="4" id="KW-1185">Reference proteome</keyword>
<proteinExistence type="predicted"/>
<comment type="caution">
    <text evidence="3">The sequence shown here is derived from an EMBL/GenBank/DDBJ whole genome shotgun (WGS) entry which is preliminary data.</text>
</comment>
<dbReference type="InterPro" id="IPR019060">
    <property type="entry name" value="DUF2382"/>
</dbReference>
<name>A0ABP9BL67_9MICC</name>
<dbReference type="PANTHER" id="PTHR38463:SF1">
    <property type="entry name" value="STRESS RESPONSE PROTEIN YSNF"/>
    <property type="match status" value="1"/>
</dbReference>
<gene>
    <name evidence="3" type="ORF">GCM10023352_14120</name>
</gene>
<sequence>MATNETIETLRNSTVFGPEGEKIGKVGELYLDAQTGNPTFVTVNTGLFGTNESFVPVDQARYSGDEIHVPFTKEFVKDAPNIAEDGELSPAEEQRLYEYYSMSGTATTHDDARTSHEGLAAGTATAGATDFTEDHRDAHATTAHDGDVVAHEERLNVSKATSATETGQVRLRKVVHTENETVEVPVRKEEIVVERTDLKDGKTVDNYDFDSADAHADVTVTAHEERPVVSTETVATERVSVGKEVHTETERVSADVRKEEIVVDGDDTRKNF</sequence>
<dbReference type="InterPro" id="IPR052967">
    <property type="entry name" value="Stress_Response_Assoc"/>
</dbReference>
<dbReference type="RefSeq" id="WP_345446016.1">
    <property type="nucleotide sequence ID" value="NZ_BAABKP010000002.1"/>
</dbReference>
<dbReference type="NCBIfam" id="TIGR02271">
    <property type="entry name" value="YsnF/AvaK domain"/>
    <property type="match status" value="1"/>
</dbReference>